<dbReference type="Gene3D" id="3.40.50.1240">
    <property type="entry name" value="Phosphoglycerate mutase-like"/>
    <property type="match status" value="1"/>
</dbReference>
<dbReference type="RefSeq" id="XP_062719408.1">
    <property type="nucleotide sequence ID" value="XM_062865888.1"/>
</dbReference>
<dbReference type="SMART" id="SM00855">
    <property type="entry name" value="PGAM"/>
    <property type="match status" value="1"/>
</dbReference>
<dbReference type="AlphaFoldDB" id="A0AAJ0GP89"/>
<dbReference type="InterPro" id="IPR029033">
    <property type="entry name" value="His_PPase_superfam"/>
</dbReference>
<name>A0AAJ0GP89_9PEZI</name>
<comment type="caution">
    <text evidence="1">The sequence shown here is derived from an EMBL/GenBank/DDBJ whole genome shotgun (WGS) entry which is preliminary data.</text>
</comment>
<gene>
    <name evidence="1" type="ORF">B0T15DRAFT_439313</name>
</gene>
<proteinExistence type="predicted"/>
<accession>A0AAJ0GP89</accession>
<keyword evidence="2" id="KW-1185">Reference proteome</keyword>
<organism evidence="1 2">
    <name type="scientific">Chaetomium strumarium</name>
    <dbReference type="NCBI Taxonomy" id="1170767"/>
    <lineage>
        <taxon>Eukaryota</taxon>
        <taxon>Fungi</taxon>
        <taxon>Dikarya</taxon>
        <taxon>Ascomycota</taxon>
        <taxon>Pezizomycotina</taxon>
        <taxon>Sordariomycetes</taxon>
        <taxon>Sordariomycetidae</taxon>
        <taxon>Sordariales</taxon>
        <taxon>Chaetomiaceae</taxon>
        <taxon>Chaetomium</taxon>
    </lineage>
</organism>
<dbReference type="EMBL" id="JAUDZG010000006">
    <property type="protein sequence ID" value="KAK3303628.1"/>
    <property type="molecule type" value="Genomic_DNA"/>
</dbReference>
<dbReference type="PANTHER" id="PTHR48100">
    <property type="entry name" value="BROAD-SPECIFICITY PHOSPHATASE YOR283W-RELATED"/>
    <property type="match status" value="1"/>
</dbReference>
<reference evidence="1" key="2">
    <citation type="submission" date="2023-06" db="EMBL/GenBank/DDBJ databases">
        <authorList>
            <consortium name="Lawrence Berkeley National Laboratory"/>
            <person name="Mondo S.J."/>
            <person name="Hensen N."/>
            <person name="Bonometti L."/>
            <person name="Westerberg I."/>
            <person name="Brannstrom I.O."/>
            <person name="Guillou S."/>
            <person name="Cros-Aarteil S."/>
            <person name="Calhoun S."/>
            <person name="Haridas S."/>
            <person name="Kuo A."/>
            <person name="Pangilinan J."/>
            <person name="Riley R."/>
            <person name="Labutti K."/>
            <person name="Andreopoulos B."/>
            <person name="Lipzen A."/>
            <person name="Chen C."/>
            <person name="Yanf M."/>
            <person name="Daum C."/>
            <person name="Ng V."/>
            <person name="Clum A."/>
            <person name="Steindorff A."/>
            <person name="Ohm R."/>
            <person name="Martin F."/>
            <person name="Silar P."/>
            <person name="Natvig D."/>
            <person name="Lalanne C."/>
            <person name="Gautier V."/>
            <person name="Ament-Velasquez S.L."/>
            <person name="Kruys A."/>
            <person name="Hutchinson M.I."/>
            <person name="Powell A.J."/>
            <person name="Barry K."/>
            <person name="Miller A.N."/>
            <person name="Grigoriev I.V."/>
            <person name="Debuchy R."/>
            <person name="Gladieux P."/>
            <person name="Thoren M.H."/>
            <person name="Johannesson H."/>
        </authorList>
    </citation>
    <scope>NUCLEOTIDE SEQUENCE</scope>
    <source>
        <strain evidence="1">CBS 333.67</strain>
    </source>
</reference>
<dbReference type="InterPro" id="IPR013078">
    <property type="entry name" value="His_Pase_superF_clade-1"/>
</dbReference>
<dbReference type="SUPFAM" id="SSF53254">
    <property type="entry name" value="Phosphoglycerate mutase-like"/>
    <property type="match status" value="1"/>
</dbReference>
<dbReference type="CDD" id="cd07067">
    <property type="entry name" value="HP_PGM_like"/>
    <property type="match status" value="1"/>
</dbReference>
<dbReference type="PANTHER" id="PTHR48100:SF1">
    <property type="entry name" value="HISTIDINE PHOSPHATASE FAMILY PROTEIN-RELATED"/>
    <property type="match status" value="1"/>
</dbReference>
<dbReference type="GeneID" id="87884717"/>
<protein>
    <submittedName>
        <fullName evidence="1">Histidine phosphatase superfamily</fullName>
    </submittedName>
</protein>
<dbReference type="InterPro" id="IPR050275">
    <property type="entry name" value="PGM_Phosphatase"/>
</dbReference>
<dbReference type="GO" id="GO:0016791">
    <property type="term" value="F:phosphatase activity"/>
    <property type="evidence" value="ECO:0007669"/>
    <property type="project" value="TreeGrafter"/>
</dbReference>
<sequence>MAATPVKRRYTAVAGFFEQDYASNSLSSKEGVSTTTLPGLGLIDRPYDTDEAFDPRREKHAWERFAHYLDHLNTTSAGKAVYKLIYAARHGEGYHNVKEREVGTRAWESHWAKLDGDEKTIWADAHLTERGIGQAQAMKTFWETSASTLGLPLPRRHYASPLARCLETCELAFSDLTVSSSSSSSNHHHGTEKIVVVIPPFKPAIKELLRERLGVHTCDRRRTRTWIREHHPVFAIEDGFAEQDELWRPDVRETLLEHAARVEGFLDDLFANDGETVVSVTAHSGTIHALYAAIGHEEVRVAPGGIVPVLIKAEI</sequence>
<dbReference type="Proteomes" id="UP001273166">
    <property type="component" value="Unassembled WGS sequence"/>
</dbReference>
<evidence type="ECO:0000313" key="1">
    <source>
        <dbReference type="EMBL" id="KAK3303628.1"/>
    </source>
</evidence>
<reference evidence="1" key="1">
    <citation type="journal article" date="2023" name="Mol. Phylogenet. Evol.">
        <title>Genome-scale phylogeny and comparative genomics of the fungal order Sordariales.</title>
        <authorList>
            <person name="Hensen N."/>
            <person name="Bonometti L."/>
            <person name="Westerberg I."/>
            <person name="Brannstrom I.O."/>
            <person name="Guillou S."/>
            <person name="Cros-Aarteil S."/>
            <person name="Calhoun S."/>
            <person name="Haridas S."/>
            <person name="Kuo A."/>
            <person name="Mondo S."/>
            <person name="Pangilinan J."/>
            <person name="Riley R."/>
            <person name="LaButti K."/>
            <person name="Andreopoulos B."/>
            <person name="Lipzen A."/>
            <person name="Chen C."/>
            <person name="Yan M."/>
            <person name="Daum C."/>
            <person name="Ng V."/>
            <person name="Clum A."/>
            <person name="Steindorff A."/>
            <person name="Ohm R.A."/>
            <person name="Martin F."/>
            <person name="Silar P."/>
            <person name="Natvig D.O."/>
            <person name="Lalanne C."/>
            <person name="Gautier V."/>
            <person name="Ament-Velasquez S.L."/>
            <person name="Kruys A."/>
            <person name="Hutchinson M.I."/>
            <person name="Powell A.J."/>
            <person name="Barry K."/>
            <person name="Miller A.N."/>
            <person name="Grigoriev I.V."/>
            <person name="Debuchy R."/>
            <person name="Gladieux P."/>
            <person name="Hiltunen Thoren M."/>
            <person name="Johannesson H."/>
        </authorList>
    </citation>
    <scope>NUCLEOTIDE SEQUENCE</scope>
    <source>
        <strain evidence="1">CBS 333.67</strain>
    </source>
</reference>
<dbReference type="GO" id="GO:0005737">
    <property type="term" value="C:cytoplasm"/>
    <property type="evidence" value="ECO:0007669"/>
    <property type="project" value="TreeGrafter"/>
</dbReference>
<evidence type="ECO:0000313" key="2">
    <source>
        <dbReference type="Proteomes" id="UP001273166"/>
    </source>
</evidence>